<dbReference type="RefSeq" id="WP_102246989.1">
    <property type="nucleotide sequence ID" value="NZ_CP025682.1"/>
</dbReference>
<keyword evidence="4" id="KW-1185">Reference proteome</keyword>
<proteinExistence type="predicted"/>
<evidence type="ECO:0000313" key="4">
    <source>
        <dbReference type="Proteomes" id="UP000242205"/>
    </source>
</evidence>
<dbReference type="EMBL" id="CP025682">
    <property type="protein sequence ID" value="AUN94923.1"/>
    <property type="molecule type" value="Genomic_DNA"/>
</dbReference>
<sequence>MHSTVAAVLAAAAPDRPVVYSDTARDLIIETPSIAPDVTNLEVFRAFKADLALASLPVVEDGRPVGLINRHIFMEEFARPFVRELYQNKSCIAFMDKHPLVVEADTTMQALSSTILEFGEKALSDGFIVTVEGHFRGMGRAQDVLAAISRMQEEKSRIVMESIDYGRVIQRSISRASRETLAACLPEHFLLWEPRDTVSGDLYHVREFDDGILVILFDCTGHGVPGAFMTLIMSAFMQGAINADSARDPGGLLADIHRRVKTAMSQHEGDVDDHHADDGMDAAVCWIEHGARRMTFAGAHMSAFVLAPTDEDFAIIDGDREGVGYASVSMAQRWTNHCMELAPGTAVYLFTDGIFDQLGGDKRIAFGKRRTRKCLLRLRDADMKMQARALMAELLEYQGEEPRKDDVSALGFRF</sequence>
<accession>A0A2I6S6P8</accession>
<dbReference type="Gene3D" id="3.60.40.10">
    <property type="entry name" value="PPM-type phosphatase domain"/>
    <property type="match status" value="1"/>
</dbReference>
<keyword evidence="1" id="KW-0378">Hydrolase</keyword>
<evidence type="ECO:0000256" key="1">
    <source>
        <dbReference type="ARBA" id="ARBA00022801"/>
    </source>
</evidence>
<dbReference type="InterPro" id="IPR052016">
    <property type="entry name" value="Bact_Sigma-Reg"/>
</dbReference>
<name>A0A2I6S6P8_9RHOO</name>
<gene>
    <name evidence="3" type="ORF">C0099_08240</name>
</gene>
<dbReference type="InterPro" id="IPR000644">
    <property type="entry name" value="CBS_dom"/>
</dbReference>
<dbReference type="KEGG" id="atw:C0099_08240"/>
<dbReference type="Proteomes" id="UP000242205">
    <property type="component" value="Chromosome"/>
</dbReference>
<dbReference type="InterPro" id="IPR001932">
    <property type="entry name" value="PPM-type_phosphatase-like_dom"/>
</dbReference>
<dbReference type="PANTHER" id="PTHR43156:SF9">
    <property type="entry name" value="HAMP DOMAIN-CONTAINING PROTEIN"/>
    <property type="match status" value="1"/>
</dbReference>
<organism evidence="3 4">
    <name type="scientific">Pseudazoarcus pumilus</name>
    <dbReference type="NCBI Taxonomy" id="2067960"/>
    <lineage>
        <taxon>Bacteria</taxon>
        <taxon>Pseudomonadati</taxon>
        <taxon>Pseudomonadota</taxon>
        <taxon>Betaproteobacteria</taxon>
        <taxon>Rhodocyclales</taxon>
        <taxon>Zoogloeaceae</taxon>
        <taxon>Pseudazoarcus</taxon>
    </lineage>
</organism>
<dbReference type="SMART" id="SM00331">
    <property type="entry name" value="PP2C_SIG"/>
    <property type="match status" value="1"/>
</dbReference>
<dbReference type="PANTHER" id="PTHR43156">
    <property type="entry name" value="STAGE II SPORULATION PROTEIN E-RELATED"/>
    <property type="match status" value="1"/>
</dbReference>
<reference evidence="3 4" key="1">
    <citation type="submission" date="2018-01" db="EMBL/GenBank/DDBJ databases">
        <authorList>
            <person name="Fu G.-Y."/>
        </authorList>
    </citation>
    <scope>NUCLEOTIDE SEQUENCE [LARGE SCALE GENOMIC DNA]</scope>
    <source>
        <strain evidence="3 4">SY39</strain>
    </source>
</reference>
<dbReference type="CDD" id="cd04598">
    <property type="entry name" value="CBS_pair_GGDEF_EAL"/>
    <property type="match status" value="1"/>
</dbReference>
<dbReference type="AlphaFoldDB" id="A0A2I6S6P8"/>
<dbReference type="InterPro" id="IPR046342">
    <property type="entry name" value="CBS_dom_sf"/>
</dbReference>
<dbReference type="OrthoDB" id="5496380at2"/>
<evidence type="ECO:0000259" key="2">
    <source>
        <dbReference type="SMART" id="SM00331"/>
    </source>
</evidence>
<protein>
    <submittedName>
        <fullName evidence="3">Protein-serine/threonine phosphatase</fullName>
    </submittedName>
</protein>
<feature type="domain" description="PPM-type phosphatase" evidence="2">
    <location>
        <begin position="177"/>
        <end position="414"/>
    </location>
</feature>
<dbReference type="Pfam" id="PF07228">
    <property type="entry name" value="SpoIIE"/>
    <property type="match status" value="1"/>
</dbReference>
<dbReference type="GO" id="GO:0016791">
    <property type="term" value="F:phosphatase activity"/>
    <property type="evidence" value="ECO:0007669"/>
    <property type="project" value="TreeGrafter"/>
</dbReference>
<dbReference type="SUPFAM" id="SSF54631">
    <property type="entry name" value="CBS-domain pair"/>
    <property type="match status" value="1"/>
</dbReference>
<dbReference type="Pfam" id="PF00571">
    <property type="entry name" value="CBS"/>
    <property type="match status" value="1"/>
</dbReference>
<dbReference type="Gene3D" id="3.10.580.10">
    <property type="entry name" value="CBS-domain"/>
    <property type="match status" value="1"/>
</dbReference>
<dbReference type="InterPro" id="IPR036457">
    <property type="entry name" value="PPM-type-like_dom_sf"/>
</dbReference>
<evidence type="ECO:0000313" key="3">
    <source>
        <dbReference type="EMBL" id="AUN94923.1"/>
    </source>
</evidence>